<evidence type="ECO:0000256" key="1">
    <source>
        <dbReference type="ARBA" id="ARBA00004173"/>
    </source>
</evidence>
<dbReference type="EMBL" id="QVQW01000004">
    <property type="protein sequence ID" value="RKU48641.1"/>
    <property type="molecule type" value="Genomic_DNA"/>
</dbReference>
<reference evidence="10 11" key="1">
    <citation type="submission" date="2018-08" db="EMBL/GenBank/DDBJ databases">
        <title>Draft genome of the lignicolous fungus Coniochaeta pulveracea.</title>
        <authorList>
            <person name="Borstlap C.J."/>
            <person name="De Witt R.N."/>
            <person name="Botha A."/>
            <person name="Volschenk H."/>
        </authorList>
    </citation>
    <scope>NUCLEOTIDE SEQUENCE [LARGE SCALE GENOMIC DNA]</scope>
    <source>
        <strain evidence="10 11">CAB683</strain>
    </source>
</reference>
<protein>
    <recommendedName>
        <fullName evidence="7">Small ribosomal subunit protein uS7m</fullName>
    </recommendedName>
</protein>
<evidence type="ECO:0000259" key="9">
    <source>
        <dbReference type="Pfam" id="PF00177"/>
    </source>
</evidence>
<evidence type="ECO:0000313" key="11">
    <source>
        <dbReference type="Proteomes" id="UP000275385"/>
    </source>
</evidence>
<keyword evidence="11" id="KW-1185">Reference proteome</keyword>
<comment type="subcellular location">
    <subcellularLocation>
        <location evidence="1">Mitochondrion</location>
    </subcellularLocation>
</comment>
<organism evidence="10 11">
    <name type="scientific">Coniochaeta pulveracea</name>
    <dbReference type="NCBI Taxonomy" id="177199"/>
    <lineage>
        <taxon>Eukaryota</taxon>
        <taxon>Fungi</taxon>
        <taxon>Dikarya</taxon>
        <taxon>Ascomycota</taxon>
        <taxon>Pezizomycotina</taxon>
        <taxon>Sordariomycetes</taxon>
        <taxon>Sordariomycetidae</taxon>
        <taxon>Coniochaetales</taxon>
        <taxon>Coniochaetaceae</taxon>
        <taxon>Coniochaeta</taxon>
    </lineage>
</organism>
<name>A0A420YLB5_9PEZI</name>
<feature type="domain" description="Small ribosomal subunit protein uS7" evidence="9">
    <location>
        <begin position="127"/>
        <end position="286"/>
    </location>
</feature>
<dbReference type="GO" id="GO:0005840">
    <property type="term" value="C:ribosome"/>
    <property type="evidence" value="ECO:0007669"/>
    <property type="project" value="UniProtKB-KW"/>
</dbReference>
<keyword evidence="5" id="KW-0687">Ribonucleoprotein</keyword>
<comment type="caution">
    <text evidence="10">The sequence shown here is derived from an EMBL/GenBank/DDBJ whole genome shotgun (WGS) entry which is preliminary data.</text>
</comment>
<dbReference type="InterPro" id="IPR047988">
    <property type="entry name" value="Ribosomal_uS7m_fungi"/>
</dbReference>
<feature type="region of interest" description="Disordered" evidence="8">
    <location>
        <begin position="37"/>
        <end position="81"/>
    </location>
</feature>
<evidence type="ECO:0000256" key="2">
    <source>
        <dbReference type="ARBA" id="ARBA00007151"/>
    </source>
</evidence>
<dbReference type="STRING" id="177199.A0A420YLB5"/>
<dbReference type="Gene3D" id="1.10.455.10">
    <property type="entry name" value="Ribosomal protein S7 domain"/>
    <property type="match status" value="1"/>
</dbReference>
<evidence type="ECO:0000256" key="5">
    <source>
        <dbReference type="ARBA" id="ARBA00023274"/>
    </source>
</evidence>
<sequence>MPPSLGLRSAFRALTIRTRPILQTPLQTNTFTQARELTTDNTSAPPPNTPGQDGMPLPEGFTGSDKQEAQLSGAPGRQGSQDSLNQLALDQLQMVAYGLNPFNPVEVGHKYGLPDLPIPSKMHMKHRYDPVIVQMTKLLMRDGKLSKAQRDMAMILNYLRTSPTPKLNPARPLIPGSPPPEALPLDPVTYITCAVDSVAPLIRLRGYKGLAGGGKSLEVPYPIALRQRRRTAFQWILDAVEKKKSKGSGRGMFPNRVAEEIVAIVEGRSSLWDKRNLVHKMGTTNRANVAALAMRQRAKR</sequence>
<evidence type="ECO:0000256" key="7">
    <source>
        <dbReference type="ARBA" id="ARBA00039306"/>
    </source>
</evidence>
<evidence type="ECO:0000256" key="3">
    <source>
        <dbReference type="ARBA" id="ARBA00022980"/>
    </source>
</evidence>
<evidence type="ECO:0000256" key="6">
    <source>
        <dbReference type="ARBA" id="ARBA00037226"/>
    </source>
</evidence>
<comment type="function">
    <text evidence="6">Component of the mitochondrial ribosome (mitoribosome), a dedicated translation machinery responsible for the synthesis of mitochondrial genome-encoded proteins, including at least some of the essential transmembrane subunits of the mitochondrial respiratory chain. The mitoribosomes are attached to the mitochondrial inner membrane and translation products are cotranslationally integrated into the membrane.</text>
</comment>
<dbReference type="InterPro" id="IPR036823">
    <property type="entry name" value="Ribosomal_uS7_dom_sf"/>
</dbReference>
<dbReference type="GO" id="GO:0006412">
    <property type="term" value="P:translation"/>
    <property type="evidence" value="ECO:0007669"/>
    <property type="project" value="InterPro"/>
</dbReference>
<gene>
    <name evidence="10" type="ORF">DL546_009151</name>
</gene>
<evidence type="ECO:0000256" key="4">
    <source>
        <dbReference type="ARBA" id="ARBA00023128"/>
    </source>
</evidence>
<evidence type="ECO:0000256" key="8">
    <source>
        <dbReference type="SAM" id="MobiDB-lite"/>
    </source>
</evidence>
<dbReference type="Proteomes" id="UP000275385">
    <property type="component" value="Unassembled WGS sequence"/>
</dbReference>
<dbReference type="GO" id="GO:0005739">
    <property type="term" value="C:mitochondrion"/>
    <property type="evidence" value="ECO:0007669"/>
    <property type="project" value="UniProtKB-SubCell"/>
</dbReference>
<dbReference type="InterPro" id="IPR000235">
    <property type="entry name" value="Ribosomal_uS7"/>
</dbReference>
<comment type="similarity">
    <text evidence="2">Belongs to the universal ribosomal protein uS7 family.</text>
</comment>
<dbReference type="FunFam" id="1.10.455.10:FF:000006">
    <property type="entry name" value="37S ribosomal protein S7, mitochondrial"/>
    <property type="match status" value="1"/>
</dbReference>
<accession>A0A420YLB5</accession>
<keyword evidence="3" id="KW-0689">Ribosomal protein</keyword>
<dbReference type="CDD" id="cd14868">
    <property type="entry name" value="uS7_Mitochondria_Fungi"/>
    <property type="match status" value="1"/>
</dbReference>
<dbReference type="InterPro" id="IPR023798">
    <property type="entry name" value="Ribosomal_uS7_dom"/>
</dbReference>
<dbReference type="Pfam" id="PF00177">
    <property type="entry name" value="Ribosomal_S7"/>
    <property type="match status" value="1"/>
</dbReference>
<dbReference type="GO" id="GO:1990904">
    <property type="term" value="C:ribonucleoprotein complex"/>
    <property type="evidence" value="ECO:0007669"/>
    <property type="project" value="UniProtKB-KW"/>
</dbReference>
<dbReference type="PANTHER" id="PTHR11205">
    <property type="entry name" value="RIBOSOMAL PROTEIN S7"/>
    <property type="match status" value="1"/>
</dbReference>
<dbReference type="OrthoDB" id="9972728at2759"/>
<evidence type="ECO:0000313" key="10">
    <source>
        <dbReference type="EMBL" id="RKU48641.1"/>
    </source>
</evidence>
<proteinExistence type="inferred from homology"/>
<keyword evidence="4" id="KW-0496">Mitochondrion</keyword>
<dbReference type="SUPFAM" id="SSF47973">
    <property type="entry name" value="Ribosomal protein S7"/>
    <property type="match status" value="1"/>
</dbReference>
<dbReference type="AlphaFoldDB" id="A0A420YLB5"/>